<proteinExistence type="predicted"/>
<feature type="non-terminal residue" evidence="2">
    <location>
        <position position="1"/>
    </location>
</feature>
<feature type="region of interest" description="Disordered" evidence="1">
    <location>
        <begin position="105"/>
        <end position="157"/>
    </location>
</feature>
<accession>A0A3S5CV34</accession>
<sequence length="188" mass="20777">MWLKREPRIGALQSCCQVIEKAARHLPSQAGLGPSLQAACVTLWNLCLPVLQAGRLGEPRLVACLDRLLRTLRTLDRWAPPPRLRQPIPFLTHLAVPFSPIALTSLPPPSQHASQTALSGPHDAGPLPGRGRTNTRRHQTGRRGESHHLPLGPNMTYLSRDDRVGKMEGVVMCASYTHDHHHLLLLIL</sequence>
<dbReference type="AlphaFoldDB" id="A0A3S5CV34"/>
<name>A0A3S5CV34_9PLAT</name>
<gene>
    <name evidence="2" type="ORF">PXEA_LOCUS34195</name>
</gene>
<comment type="caution">
    <text evidence="2">The sequence shown here is derived from an EMBL/GenBank/DDBJ whole genome shotgun (WGS) entry which is preliminary data.</text>
</comment>
<dbReference type="EMBL" id="CAAALY010266305">
    <property type="protein sequence ID" value="VEL40755.1"/>
    <property type="molecule type" value="Genomic_DNA"/>
</dbReference>
<evidence type="ECO:0000313" key="2">
    <source>
        <dbReference type="EMBL" id="VEL40755.1"/>
    </source>
</evidence>
<organism evidence="2 3">
    <name type="scientific">Protopolystoma xenopodis</name>
    <dbReference type="NCBI Taxonomy" id="117903"/>
    <lineage>
        <taxon>Eukaryota</taxon>
        <taxon>Metazoa</taxon>
        <taxon>Spiralia</taxon>
        <taxon>Lophotrochozoa</taxon>
        <taxon>Platyhelminthes</taxon>
        <taxon>Monogenea</taxon>
        <taxon>Polyopisthocotylea</taxon>
        <taxon>Polystomatidea</taxon>
        <taxon>Polystomatidae</taxon>
        <taxon>Protopolystoma</taxon>
    </lineage>
</organism>
<protein>
    <submittedName>
        <fullName evidence="2">Uncharacterized protein</fullName>
    </submittedName>
</protein>
<dbReference type="OrthoDB" id="68437at2759"/>
<keyword evidence="3" id="KW-1185">Reference proteome</keyword>
<dbReference type="Proteomes" id="UP000784294">
    <property type="component" value="Unassembled WGS sequence"/>
</dbReference>
<evidence type="ECO:0000256" key="1">
    <source>
        <dbReference type="SAM" id="MobiDB-lite"/>
    </source>
</evidence>
<evidence type="ECO:0000313" key="3">
    <source>
        <dbReference type="Proteomes" id="UP000784294"/>
    </source>
</evidence>
<reference evidence="2" key="1">
    <citation type="submission" date="2018-11" db="EMBL/GenBank/DDBJ databases">
        <authorList>
            <consortium name="Pathogen Informatics"/>
        </authorList>
    </citation>
    <scope>NUCLEOTIDE SEQUENCE</scope>
</reference>